<dbReference type="RefSeq" id="WP_137731829.1">
    <property type="nucleotide sequence ID" value="NZ_BJCL01000002.1"/>
</dbReference>
<dbReference type="OrthoDB" id="737780at2"/>
<dbReference type="AlphaFoldDB" id="A0A480AL06"/>
<sequence>MTRRQTAWTRALPTLAGGLLAASAQAWVYPEHRDIAVLAVTSLVPERRAAFDRLWEEARTGHEARLCRLSAFEKQGVAPLCLDFAALTALAGDHACSSRQLLDTALRSDWVLQVADVAAQLKADLARIPVVPPASAQPVEITPETIGPDLRRRMQSSEHRAERLNALRVSDIRMQRADPGYATRANASTAHFLLARTQATSDEASYGRTAVAPGAEINAVGVYRHHHLSALQKAARLARETLTPEARRALLLAALADEAFALHFLQDTFAAGHIAGTWGDASQRKGTHDYYNEHGLEISTWGQGGPPVVVMGDAHMRPEDAALAAESVRQSLAQVIDATQGILPADLVPQADTAPAEADGFDVCRNSRMPPRPAVLQQAETTGALFTAVQKPTPVPGLGPGLGAMPRFRAELGPFIGLAGAIDHRQLRNGFDPAQTERGRMTGLDVSLRLGLGLEGVIGDSGDGLVYAALGMRADTASSNKFLPRSVLVDGGGILAAVPARTGPSLRLRAPFFLVPGDLLLLSPLALAAPDAYAAMAVTASNGGLIPWQLGMATAVGRFQLVLGRELGVTRFGRSNDDQLVAPGLRPGDPPRLVRLRSTLVDLPILEYRPYRAFAGNQSSSVLFQLFTSADVPGHAREVGPVNTPVELRTIWSLGLRMVFDWRSYR</sequence>
<dbReference type="Proteomes" id="UP000301751">
    <property type="component" value="Unassembled WGS sequence"/>
</dbReference>
<evidence type="ECO:0000256" key="1">
    <source>
        <dbReference type="SAM" id="SignalP"/>
    </source>
</evidence>
<comment type="caution">
    <text evidence="2">The sequence shown here is derived from an EMBL/GenBank/DDBJ whole genome shotgun (WGS) entry which is preliminary data.</text>
</comment>
<reference evidence="3" key="1">
    <citation type="submission" date="2019-03" db="EMBL/GenBank/DDBJ databases">
        <title>Aquabacterium pictum sp.nov., the first bacteriochlorophyll a-containing freshwater bacterium in the genus Aquabacterium of the class Betaproteobacteria.</title>
        <authorList>
            <person name="Hirose S."/>
            <person name="Tank M."/>
            <person name="Hara E."/>
            <person name="Tamaki H."/>
            <person name="Takaichi S."/>
            <person name="Haruta S."/>
            <person name="Hanada S."/>
        </authorList>
    </citation>
    <scope>NUCLEOTIDE SEQUENCE [LARGE SCALE GENOMIC DNA]</scope>
    <source>
        <strain evidence="3">W35</strain>
    </source>
</reference>
<evidence type="ECO:0000313" key="3">
    <source>
        <dbReference type="Proteomes" id="UP000301751"/>
    </source>
</evidence>
<protein>
    <recommendedName>
        <fullName evidence="4">Capsule assembly Wzi family protein</fullName>
    </recommendedName>
</protein>
<feature type="signal peptide" evidence="1">
    <location>
        <begin position="1"/>
        <end position="26"/>
    </location>
</feature>
<organism evidence="2 3">
    <name type="scientific">Pseudaquabacterium pictum</name>
    <dbReference type="NCBI Taxonomy" id="2315236"/>
    <lineage>
        <taxon>Bacteria</taxon>
        <taxon>Pseudomonadati</taxon>
        <taxon>Pseudomonadota</taxon>
        <taxon>Betaproteobacteria</taxon>
        <taxon>Burkholderiales</taxon>
        <taxon>Sphaerotilaceae</taxon>
        <taxon>Pseudaquabacterium</taxon>
    </lineage>
</organism>
<evidence type="ECO:0008006" key="4">
    <source>
        <dbReference type="Google" id="ProtNLM"/>
    </source>
</evidence>
<proteinExistence type="predicted"/>
<name>A0A480AL06_9BURK</name>
<keyword evidence="3" id="KW-1185">Reference proteome</keyword>
<gene>
    <name evidence="2" type="ORF">AQPW35_11640</name>
</gene>
<dbReference type="EMBL" id="BJCL01000002">
    <property type="protein sequence ID" value="GCL62083.1"/>
    <property type="molecule type" value="Genomic_DNA"/>
</dbReference>
<evidence type="ECO:0000313" key="2">
    <source>
        <dbReference type="EMBL" id="GCL62083.1"/>
    </source>
</evidence>
<feature type="chain" id="PRO_5019855382" description="Capsule assembly Wzi family protein" evidence="1">
    <location>
        <begin position="27"/>
        <end position="666"/>
    </location>
</feature>
<keyword evidence="1" id="KW-0732">Signal</keyword>
<accession>A0A480AL06</accession>